<comment type="caution">
    <text evidence="2">The sequence shown here is derived from an EMBL/GenBank/DDBJ whole genome shotgun (WGS) entry which is preliminary data.</text>
</comment>
<proteinExistence type="predicted"/>
<feature type="compositionally biased region" description="Polar residues" evidence="1">
    <location>
        <begin position="132"/>
        <end position="170"/>
    </location>
</feature>
<dbReference type="AlphaFoldDB" id="A0A9Q3BIR1"/>
<evidence type="ECO:0000313" key="2">
    <source>
        <dbReference type="EMBL" id="MBW0466394.1"/>
    </source>
</evidence>
<name>A0A9Q3BIR1_9BASI</name>
<feature type="region of interest" description="Disordered" evidence="1">
    <location>
        <begin position="71"/>
        <end position="172"/>
    </location>
</feature>
<protein>
    <submittedName>
        <fullName evidence="2">Uncharacterized protein</fullName>
    </submittedName>
</protein>
<sequence>MSSDSFCACSKSIDSERNDSVELMTSNSPTTPNIPLKPPIAYSMIVSGIHIEQDVPVLPPRIINVPGITVSSITNPTGIQSGNEYPPYQRDYLLNSRSTPSSNQVSGSHSGPDKKPMLTIPPNTEKRGIDQFQRSSEGLNCRGNQSSSGQRDNPESSAPQPGKHGSSSSRHPLHDLADAFVQDYNHREQQEQQTKGPKAAIKEGNIAVSQRKNAQFLGRLPPLKYVDEGEIPKRLSNQVFSIEWLSRLSRENLEALEILDIPIISTTGDAFQ</sequence>
<feature type="compositionally biased region" description="Polar residues" evidence="1">
    <location>
        <begin position="95"/>
        <end position="109"/>
    </location>
</feature>
<gene>
    <name evidence="2" type="ORF">O181_006109</name>
</gene>
<keyword evidence="3" id="KW-1185">Reference proteome</keyword>
<reference evidence="2" key="1">
    <citation type="submission" date="2021-03" db="EMBL/GenBank/DDBJ databases">
        <title>Draft genome sequence of rust myrtle Austropuccinia psidii MF-1, a brazilian biotype.</title>
        <authorList>
            <person name="Quecine M.C."/>
            <person name="Pachon D.M.R."/>
            <person name="Bonatelli M.L."/>
            <person name="Correr F.H."/>
            <person name="Franceschini L.M."/>
            <person name="Leite T.F."/>
            <person name="Margarido G.R.A."/>
            <person name="Almeida C.A."/>
            <person name="Ferrarezi J.A."/>
            <person name="Labate C.A."/>
        </authorList>
    </citation>
    <scope>NUCLEOTIDE SEQUENCE</scope>
    <source>
        <strain evidence="2">MF-1</strain>
    </source>
</reference>
<evidence type="ECO:0000256" key="1">
    <source>
        <dbReference type="SAM" id="MobiDB-lite"/>
    </source>
</evidence>
<feature type="compositionally biased region" description="Polar residues" evidence="1">
    <location>
        <begin position="71"/>
        <end position="83"/>
    </location>
</feature>
<organism evidence="2 3">
    <name type="scientific">Austropuccinia psidii MF-1</name>
    <dbReference type="NCBI Taxonomy" id="1389203"/>
    <lineage>
        <taxon>Eukaryota</taxon>
        <taxon>Fungi</taxon>
        <taxon>Dikarya</taxon>
        <taxon>Basidiomycota</taxon>
        <taxon>Pucciniomycotina</taxon>
        <taxon>Pucciniomycetes</taxon>
        <taxon>Pucciniales</taxon>
        <taxon>Sphaerophragmiaceae</taxon>
        <taxon>Austropuccinia</taxon>
    </lineage>
</organism>
<dbReference type="EMBL" id="AVOT02001288">
    <property type="protein sequence ID" value="MBW0466394.1"/>
    <property type="molecule type" value="Genomic_DNA"/>
</dbReference>
<evidence type="ECO:0000313" key="3">
    <source>
        <dbReference type="Proteomes" id="UP000765509"/>
    </source>
</evidence>
<dbReference type="Proteomes" id="UP000765509">
    <property type="component" value="Unassembled WGS sequence"/>
</dbReference>
<accession>A0A9Q3BIR1</accession>